<evidence type="ECO:0000256" key="8">
    <source>
        <dbReference type="ARBA" id="ARBA00023264"/>
    </source>
</evidence>
<keyword evidence="4" id="KW-0547">Nucleotide-binding</keyword>
<dbReference type="PANTHER" id="PTHR12358:SF54">
    <property type="entry name" value="SPHINGOSINE KINASE RELATED PROTEIN"/>
    <property type="match status" value="1"/>
</dbReference>
<comment type="similarity">
    <text evidence="2">Belongs to the diacylglycerol/lipid kinase family.</text>
</comment>
<dbReference type="Pfam" id="PF00781">
    <property type="entry name" value="DAGK_cat"/>
    <property type="match status" value="1"/>
</dbReference>
<dbReference type="Proteomes" id="UP000469440">
    <property type="component" value="Unassembled WGS sequence"/>
</dbReference>
<dbReference type="Pfam" id="PF19279">
    <property type="entry name" value="YegS_C"/>
    <property type="match status" value="1"/>
</dbReference>
<keyword evidence="12" id="KW-1185">Reference proteome</keyword>
<dbReference type="OrthoDB" id="142078at2"/>
<organism evidence="10 12">
    <name type="scientific">Caproicibacter fermentans</name>
    <dbReference type="NCBI Taxonomy" id="2576756"/>
    <lineage>
        <taxon>Bacteria</taxon>
        <taxon>Bacillati</taxon>
        <taxon>Bacillota</taxon>
        <taxon>Clostridia</taxon>
        <taxon>Eubacteriales</taxon>
        <taxon>Acutalibacteraceae</taxon>
        <taxon>Caproicibacter</taxon>
    </lineage>
</organism>
<keyword evidence="6" id="KW-0067">ATP-binding</keyword>
<dbReference type="GO" id="GO:0008654">
    <property type="term" value="P:phospholipid biosynthetic process"/>
    <property type="evidence" value="ECO:0007669"/>
    <property type="project" value="UniProtKB-KW"/>
</dbReference>
<evidence type="ECO:0000313" key="13">
    <source>
        <dbReference type="Proteomes" id="UP000515909"/>
    </source>
</evidence>
<accession>A0A7G8TEP3</accession>
<evidence type="ECO:0000313" key="12">
    <source>
        <dbReference type="Proteomes" id="UP000469440"/>
    </source>
</evidence>
<dbReference type="Gene3D" id="2.60.200.40">
    <property type="match status" value="1"/>
</dbReference>
<evidence type="ECO:0000256" key="7">
    <source>
        <dbReference type="ARBA" id="ARBA00023209"/>
    </source>
</evidence>
<comment type="cofactor">
    <cofactor evidence="1">
        <name>Mg(2+)</name>
        <dbReference type="ChEBI" id="CHEBI:18420"/>
    </cofactor>
</comment>
<evidence type="ECO:0000256" key="6">
    <source>
        <dbReference type="ARBA" id="ARBA00022840"/>
    </source>
</evidence>
<dbReference type="RefSeq" id="WP_156989763.1">
    <property type="nucleotide sequence ID" value="NZ_CP060286.1"/>
</dbReference>
<dbReference type="Gene3D" id="3.40.50.10330">
    <property type="entry name" value="Probable inorganic polyphosphate/atp-NAD kinase, domain 1"/>
    <property type="match status" value="1"/>
</dbReference>
<evidence type="ECO:0000256" key="4">
    <source>
        <dbReference type="ARBA" id="ARBA00022741"/>
    </source>
</evidence>
<dbReference type="InterPro" id="IPR045540">
    <property type="entry name" value="YegS/DAGK_C"/>
</dbReference>
<evidence type="ECO:0000313" key="11">
    <source>
        <dbReference type="EMBL" id="QNK42084.1"/>
    </source>
</evidence>
<dbReference type="KEGG" id="cfem:HCR03_07625"/>
<evidence type="ECO:0000256" key="2">
    <source>
        <dbReference type="ARBA" id="ARBA00005983"/>
    </source>
</evidence>
<dbReference type="GO" id="GO:0005524">
    <property type="term" value="F:ATP binding"/>
    <property type="evidence" value="ECO:0007669"/>
    <property type="project" value="UniProtKB-KW"/>
</dbReference>
<gene>
    <name evidence="10" type="primary">dagK</name>
    <name evidence="10" type="ORF">CAFE_06410</name>
    <name evidence="11" type="ORF">HCR03_07625</name>
</gene>
<dbReference type="GO" id="GO:0004143">
    <property type="term" value="F:ATP-dependent diacylglycerol kinase activity"/>
    <property type="evidence" value="ECO:0007669"/>
    <property type="project" value="UniProtKB-EC"/>
</dbReference>
<accession>A0A6N8HWP7</accession>
<evidence type="ECO:0000313" key="10">
    <source>
        <dbReference type="EMBL" id="MVB09970.1"/>
    </source>
</evidence>
<dbReference type="AlphaFoldDB" id="A0A6N8HWP7"/>
<keyword evidence="5 10" id="KW-0418">Kinase</keyword>
<keyword evidence="7" id="KW-0594">Phospholipid biosynthesis</keyword>
<sequence>MKNIKLIFNPSSGKNKKSPVQLTDILTQLQSSGFTAEPFLIEPDSDLSHIVRESLLKGIDLFLVCGGDGTVSSAVRALYGTNSTIGIIPAGTQNNIAFSLGIPLDIPSAVSVLSAGLRTRADVGMVTCGGIRTPFLEVCSIGLLSSLFSSADQIQHGNLVPVTDFLLQFVKNKPCEFEIRLDDRFQITGDGYALVAANMPYIFHRYRVGEERSYQDGFLNLYLVAEMSKLDLVGCAVKSNPTEDPRIHRFRAKRIEIKTRPEMPVMADGIDLGKGPALVEMKNASVHILTALPDDPKRRPVL</sequence>
<evidence type="ECO:0000256" key="5">
    <source>
        <dbReference type="ARBA" id="ARBA00022777"/>
    </source>
</evidence>
<proteinExistence type="inferred from homology"/>
<dbReference type="InterPro" id="IPR017438">
    <property type="entry name" value="ATP-NAD_kinase_N"/>
</dbReference>
<feature type="domain" description="DAGKc" evidence="9">
    <location>
        <begin position="1"/>
        <end position="130"/>
    </location>
</feature>
<keyword evidence="7" id="KW-0443">Lipid metabolism</keyword>
<dbReference type="SMART" id="SM00046">
    <property type="entry name" value="DAGKc"/>
    <property type="match status" value="1"/>
</dbReference>
<dbReference type="PROSITE" id="PS50146">
    <property type="entry name" value="DAGK"/>
    <property type="match status" value="1"/>
</dbReference>
<dbReference type="EMBL" id="CP060286">
    <property type="protein sequence ID" value="QNK42084.1"/>
    <property type="molecule type" value="Genomic_DNA"/>
</dbReference>
<reference evidence="11 13" key="2">
    <citation type="submission" date="2020-08" db="EMBL/GenBank/DDBJ databases">
        <title>The isolate Caproiciproducens sp. 7D4C2 produces n-caproate at mildly acidic conditions from hexoses: genome and rBOX comparison with related strains and chain-elongating bacteria.</title>
        <authorList>
            <person name="Esquivel-Elizondo S."/>
            <person name="Bagci C."/>
            <person name="Temovska M."/>
            <person name="Jeon B.S."/>
            <person name="Bessarab I."/>
            <person name="Williams R.B.H."/>
            <person name="Huson D.H."/>
            <person name="Angenent L.T."/>
        </authorList>
    </citation>
    <scope>NUCLEOTIDE SEQUENCE [LARGE SCALE GENOMIC DNA]</scope>
    <source>
        <strain evidence="11 13">7D4C2</strain>
    </source>
</reference>
<evidence type="ECO:0000256" key="3">
    <source>
        <dbReference type="ARBA" id="ARBA00022679"/>
    </source>
</evidence>
<keyword evidence="7" id="KW-0444">Lipid biosynthesis</keyword>
<dbReference type="EMBL" id="VWXL01000014">
    <property type="protein sequence ID" value="MVB09970.1"/>
    <property type="molecule type" value="Genomic_DNA"/>
</dbReference>
<evidence type="ECO:0000256" key="1">
    <source>
        <dbReference type="ARBA" id="ARBA00001946"/>
    </source>
</evidence>
<name>A0A6N8HWP7_9FIRM</name>
<keyword evidence="8" id="KW-1208">Phospholipid metabolism</keyword>
<dbReference type="PANTHER" id="PTHR12358">
    <property type="entry name" value="SPHINGOSINE KINASE"/>
    <property type="match status" value="1"/>
</dbReference>
<dbReference type="EC" id="2.7.1.107" evidence="10"/>
<reference evidence="10 12" key="1">
    <citation type="submission" date="2019-09" db="EMBL/GenBank/DDBJ databases">
        <title>Genome sequence of Clostridium sp. EA1.</title>
        <authorList>
            <person name="Poehlein A."/>
            <person name="Bengelsdorf F.R."/>
            <person name="Daniel R."/>
        </authorList>
    </citation>
    <scope>NUCLEOTIDE SEQUENCE [LARGE SCALE GENOMIC DNA]</scope>
    <source>
        <strain evidence="10 12">EA1</strain>
    </source>
</reference>
<dbReference type="Proteomes" id="UP000515909">
    <property type="component" value="Chromosome"/>
</dbReference>
<dbReference type="InterPro" id="IPR016064">
    <property type="entry name" value="NAD/diacylglycerol_kinase_sf"/>
</dbReference>
<keyword evidence="3 10" id="KW-0808">Transferase</keyword>
<dbReference type="InterPro" id="IPR001206">
    <property type="entry name" value="Diacylglycerol_kinase_cat_dom"/>
</dbReference>
<protein>
    <submittedName>
        <fullName evidence="10">Diacylglycerol kinase</fullName>
        <ecNumber evidence="10">2.7.1.107</ecNumber>
    </submittedName>
</protein>
<evidence type="ECO:0000259" key="9">
    <source>
        <dbReference type="PROSITE" id="PS50146"/>
    </source>
</evidence>
<dbReference type="InterPro" id="IPR050187">
    <property type="entry name" value="Lipid_Phosphate_FormReg"/>
</dbReference>
<dbReference type="SUPFAM" id="SSF111331">
    <property type="entry name" value="NAD kinase/diacylglycerol kinase-like"/>
    <property type="match status" value="1"/>
</dbReference>